<keyword evidence="1" id="KW-1133">Transmembrane helix</keyword>
<keyword evidence="1" id="KW-0472">Membrane</keyword>
<reference evidence="2 3" key="1">
    <citation type="submission" date="2018-09" db="EMBL/GenBank/DDBJ databases">
        <title>Genomic Encyclopedia of Archaeal and Bacterial Type Strains, Phase II (KMG-II): from individual species to whole genera.</title>
        <authorList>
            <person name="Goeker M."/>
        </authorList>
    </citation>
    <scope>NUCLEOTIDE SEQUENCE [LARGE SCALE GENOMIC DNA]</scope>
    <source>
        <strain evidence="2 3">DSM 21950</strain>
    </source>
</reference>
<dbReference type="EMBL" id="RAPQ01000012">
    <property type="protein sequence ID" value="RKD96891.1"/>
    <property type="molecule type" value="Genomic_DNA"/>
</dbReference>
<feature type="transmembrane region" description="Helical" evidence="1">
    <location>
        <begin position="79"/>
        <end position="99"/>
    </location>
</feature>
<accession>A0A419WN39</accession>
<gene>
    <name evidence="2" type="ORF">BXY64_3841</name>
</gene>
<proteinExistence type="predicted"/>
<dbReference type="Proteomes" id="UP000284531">
    <property type="component" value="Unassembled WGS sequence"/>
</dbReference>
<keyword evidence="3" id="KW-1185">Reference proteome</keyword>
<dbReference type="AlphaFoldDB" id="A0A419WN39"/>
<organism evidence="2 3">
    <name type="scientific">Marinifilum flexuosum</name>
    <dbReference type="NCBI Taxonomy" id="1117708"/>
    <lineage>
        <taxon>Bacteria</taxon>
        <taxon>Pseudomonadati</taxon>
        <taxon>Bacteroidota</taxon>
        <taxon>Bacteroidia</taxon>
        <taxon>Marinilabiliales</taxon>
        <taxon>Marinifilaceae</taxon>
    </lineage>
</organism>
<protein>
    <submittedName>
        <fullName evidence="2">Uncharacterized protein</fullName>
    </submittedName>
</protein>
<name>A0A419WN39_9BACT</name>
<feature type="transmembrane region" description="Helical" evidence="1">
    <location>
        <begin position="55"/>
        <end position="72"/>
    </location>
</feature>
<keyword evidence="1" id="KW-0812">Transmembrane</keyword>
<evidence type="ECO:0000313" key="2">
    <source>
        <dbReference type="EMBL" id="RKD96891.1"/>
    </source>
</evidence>
<evidence type="ECO:0000256" key="1">
    <source>
        <dbReference type="SAM" id="Phobius"/>
    </source>
</evidence>
<sequence>MKNKFAILSIVLSGISICCTLKVNYDLWNRYVSLTSGKTKALYGLTELLEYGYQYDYSIFGVLSLVLLIISIRKSEKRSLIILGALLAIFSIVVVYLRLWKLFI</sequence>
<comment type="caution">
    <text evidence="2">The sequence shown here is derived from an EMBL/GenBank/DDBJ whole genome shotgun (WGS) entry which is preliminary data.</text>
</comment>
<evidence type="ECO:0000313" key="3">
    <source>
        <dbReference type="Proteomes" id="UP000284531"/>
    </source>
</evidence>
<dbReference type="RefSeq" id="WP_147376046.1">
    <property type="nucleotide sequence ID" value="NZ_RAPQ01000012.1"/>
</dbReference>